<accession>A0AAV4UMQ5</accession>
<name>A0AAV4UMQ5_CAEEX</name>
<dbReference type="EMBL" id="BPLR01013175">
    <property type="protein sequence ID" value="GIY59171.1"/>
    <property type="molecule type" value="Genomic_DNA"/>
</dbReference>
<protein>
    <submittedName>
        <fullName evidence="1">Uncharacterized protein</fullName>
    </submittedName>
</protein>
<organism evidence="1 2">
    <name type="scientific">Caerostris extrusa</name>
    <name type="common">Bark spider</name>
    <name type="synonym">Caerostris bankana</name>
    <dbReference type="NCBI Taxonomy" id="172846"/>
    <lineage>
        <taxon>Eukaryota</taxon>
        <taxon>Metazoa</taxon>
        <taxon>Ecdysozoa</taxon>
        <taxon>Arthropoda</taxon>
        <taxon>Chelicerata</taxon>
        <taxon>Arachnida</taxon>
        <taxon>Araneae</taxon>
        <taxon>Araneomorphae</taxon>
        <taxon>Entelegynae</taxon>
        <taxon>Araneoidea</taxon>
        <taxon>Araneidae</taxon>
        <taxon>Caerostris</taxon>
    </lineage>
</organism>
<proteinExistence type="predicted"/>
<sequence>MHKAKPRQPYLETGPIYKHAVIPLLTRRSERKYLRCLFAGRCSFHILMRHCGCNGVGPFLCIYANAKFALLCVILVRNEDRIKVFLVWIAIYLQYGEREFLNSECSFSCRNSYI</sequence>
<reference evidence="1 2" key="1">
    <citation type="submission" date="2021-06" db="EMBL/GenBank/DDBJ databases">
        <title>Caerostris extrusa draft genome.</title>
        <authorList>
            <person name="Kono N."/>
            <person name="Arakawa K."/>
        </authorList>
    </citation>
    <scope>NUCLEOTIDE SEQUENCE [LARGE SCALE GENOMIC DNA]</scope>
</reference>
<keyword evidence="2" id="KW-1185">Reference proteome</keyword>
<evidence type="ECO:0000313" key="1">
    <source>
        <dbReference type="EMBL" id="GIY59171.1"/>
    </source>
</evidence>
<evidence type="ECO:0000313" key="2">
    <source>
        <dbReference type="Proteomes" id="UP001054945"/>
    </source>
</evidence>
<dbReference type="Proteomes" id="UP001054945">
    <property type="component" value="Unassembled WGS sequence"/>
</dbReference>
<comment type="caution">
    <text evidence="1">The sequence shown here is derived from an EMBL/GenBank/DDBJ whole genome shotgun (WGS) entry which is preliminary data.</text>
</comment>
<dbReference type="AlphaFoldDB" id="A0AAV4UMQ5"/>
<gene>
    <name evidence="1" type="ORF">CEXT_764321</name>
</gene>